<comment type="caution">
    <text evidence="7">The sequence shown here is derived from an EMBL/GenBank/DDBJ whole genome shotgun (WGS) entry which is preliminary data.</text>
</comment>
<dbReference type="Gene3D" id="2.20.100.10">
    <property type="entry name" value="Thrombospondin type-1 (TSP1) repeat"/>
    <property type="match status" value="1"/>
</dbReference>
<sequence>MPAARAAAVAAAAAFALVVVAAAAAGAACPETGGPLAAAAVRERARRADVVFRGRVLEPEPEADAAAAAAKAGAGREEQAAFWVEAVYKGAGELSALLGGPPDALDVTDKVANVSGWGRCPPAAQRSLLVFARRDAARRDAPRRRLVAEAPPAAWSPDADSAAWSAVGWEAWGEWSACSASCGGGAQLRVRRCAHGHAHSHAHAAAASSASSPSSSGCEGYAAQRRRCNLFACAGAAAPLARSADAAHPGGAQGGHGGGGHGAYLWVPSAQLFPGGFPRDLALLFTLRLQQTPELSSVPLKKESRGHLSDQSLVWFSPINWRRTSGQCLNQGTLRKRNPLSSCPSFST</sequence>
<keyword evidence="3 6" id="KW-0732">Signal</keyword>
<evidence type="ECO:0000313" key="7">
    <source>
        <dbReference type="EMBL" id="KAK7866295.1"/>
    </source>
</evidence>
<proteinExistence type="predicted"/>
<evidence type="ECO:0000256" key="3">
    <source>
        <dbReference type="ARBA" id="ARBA00022729"/>
    </source>
</evidence>
<name>A0AAN9Z8Z1_9ORTH</name>
<organism evidence="7 8">
    <name type="scientific">Gryllus longicercus</name>
    <dbReference type="NCBI Taxonomy" id="2509291"/>
    <lineage>
        <taxon>Eukaryota</taxon>
        <taxon>Metazoa</taxon>
        <taxon>Ecdysozoa</taxon>
        <taxon>Arthropoda</taxon>
        <taxon>Hexapoda</taxon>
        <taxon>Insecta</taxon>
        <taxon>Pterygota</taxon>
        <taxon>Neoptera</taxon>
        <taxon>Polyneoptera</taxon>
        <taxon>Orthoptera</taxon>
        <taxon>Ensifera</taxon>
        <taxon>Gryllidea</taxon>
        <taxon>Grylloidea</taxon>
        <taxon>Gryllidae</taxon>
        <taxon>Gryllinae</taxon>
        <taxon>Gryllus</taxon>
    </lineage>
</organism>
<dbReference type="PROSITE" id="PS50092">
    <property type="entry name" value="TSP1"/>
    <property type="match status" value="1"/>
</dbReference>
<feature type="chain" id="PRO_5042956106" evidence="6">
    <location>
        <begin position="23"/>
        <end position="348"/>
    </location>
</feature>
<keyword evidence="2" id="KW-0964">Secreted</keyword>
<keyword evidence="8" id="KW-1185">Reference proteome</keyword>
<dbReference type="PANTHER" id="PTHR22906:SF43">
    <property type="entry name" value="PROPERDIN"/>
    <property type="match status" value="1"/>
</dbReference>
<keyword evidence="5" id="KW-1015">Disulfide bond</keyword>
<evidence type="ECO:0000256" key="1">
    <source>
        <dbReference type="ARBA" id="ARBA00004613"/>
    </source>
</evidence>
<dbReference type="AlphaFoldDB" id="A0AAN9Z8Z1"/>
<keyword evidence="4" id="KW-0677">Repeat</keyword>
<comment type="subcellular location">
    <subcellularLocation>
        <location evidence="1">Secreted</location>
    </subcellularLocation>
</comment>
<protein>
    <submittedName>
        <fullName evidence="7">Uncharacterized protein</fullName>
    </submittedName>
</protein>
<dbReference type="InterPro" id="IPR052065">
    <property type="entry name" value="Compl_asym_regulator"/>
</dbReference>
<feature type="signal peptide" evidence="6">
    <location>
        <begin position="1"/>
        <end position="22"/>
    </location>
</feature>
<evidence type="ECO:0000256" key="2">
    <source>
        <dbReference type="ARBA" id="ARBA00022525"/>
    </source>
</evidence>
<evidence type="ECO:0000256" key="6">
    <source>
        <dbReference type="SAM" id="SignalP"/>
    </source>
</evidence>
<dbReference type="InterPro" id="IPR036383">
    <property type="entry name" value="TSP1_rpt_sf"/>
</dbReference>
<evidence type="ECO:0000256" key="5">
    <source>
        <dbReference type="ARBA" id="ARBA00023157"/>
    </source>
</evidence>
<dbReference type="PANTHER" id="PTHR22906">
    <property type="entry name" value="PROPERDIN"/>
    <property type="match status" value="1"/>
</dbReference>
<dbReference type="Proteomes" id="UP001378592">
    <property type="component" value="Unassembled WGS sequence"/>
</dbReference>
<dbReference type="Pfam" id="PF00090">
    <property type="entry name" value="TSP_1"/>
    <property type="match status" value="1"/>
</dbReference>
<accession>A0AAN9Z8Z1</accession>
<dbReference type="SMART" id="SM00209">
    <property type="entry name" value="TSP1"/>
    <property type="match status" value="1"/>
</dbReference>
<gene>
    <name evidence="7" type="ORF">R5R35_007123</name>
</gene>
<dbReference type="PROSITE" id="PS51257">
    <property type="entry name" value="PROKAR_LIPOPROTEIN"/>
    <property type="match status" value="1"/>
</dbReference>
<reference evidence="7 8" key="1">
    <citation type="submission" date="2024-03" db="EMBL/GenBank/DDBJ databases">
        <title>The genome assembly and annotation of the cricket Gryllus longicercus Weissman &amp; Gray.</title>
        <authorList>
            <person name="Szrajer S."/>
            <person name="Gray D."/>
            <person name="Ylla G."/>
        </authorList>
    </citation>
    <scope>NUCLEOTIDE SEQUENCE [LARGE SCALE GENOMIC DNA]</scope>
    <source>
        <strain evidence="7">DAG 2021-001</strain>
        <tissue evidence="7">Whole body minus gut</tissue>
    </source>
</reference>
<evidence type="ECO:0000256" key="4">
    <source>
        <dbReference type="ARBA" id="ARBA00022737"/>
    </source>
</evidence>
<dbReference type="EMBL" id="JAZDUA010000150">
    <property type="protein sequence ID" value="KAK7866295.1"/>
    <property type="molecule type" value="Genomic_DNA"/>
</dbReference>
<evidence type="ECO:0000313" key="8">
    <source>
        <dbReference type="Proteomes" id="UP001378592"/>
    </source>
</evidence>
<dbReference type="InterPro" id="IPR000884">
    <property type="entry name" value="TSP1_rpt"/>
</dbReference>
<dbReference type="SUPFAM" id="SSF82895">
    <property type="entry name" value="TSP-1 type 1 repeat"/>
    <property type="match status" value="1"/>
</dbReference>